<reference evidence="2" key="1">
    <citation type="journal article" date="2022" name="Toxins">
        <title>Genomic Analysis of Sphingopyxis sp. USTB-05 for Biodegrading Cyanobacterial Hepatotoxins.</title>
        <authorList>
            <person name="Liu C."/>
            <person name="Xu Q."/>
            <person name="Zhao Z."/>
            <person name="Zhang H."/>
            <person name="Liu X."/>
            <person name="Yin C."/>
            <person name="Liu Y."/>
            <person name="Yan H."/>
        </authorList>
    </citation>
    <scope>NUCLEOTIDE SEQUENCE</scope>
    <source>
        <strain evidence="2">NBD5</strain>
    </source>
</reference>
<feature type="compositionally biased region" description="Low complexity" evidence="1">
    <location>
        <begin position="192"/>
        <end position="207"/>
    </location>
</feature>
<organism evidence="2 3">
    <name type="scientific">Sphingomonas morindae</name>
    <dbReference type="NCBI Taxonomy" id="1541170"/>
    <lineage>
        <taxon>Bacteria</taxon>
        <taxon>Pseudomonadati</taxon>
        <taxon>Pseudomonadota</taxon>
        <taxon>Alphaproteobacteria</taxon>
        <taxon>Sphingomonadales</taxon>
        <taxon>Sphingomonadaceae</taxon>
        <taxon>Sphingomonas</taxon>
    </lineage>
</organism>
<evidence type="ECO:0000313" key="3">
    <source>
        <dbReference type="Proteomes" id="UP001056937"/>
    </source>
</evidence>
<keyword evidence="3" id="KW-1185">Reference proteome</keyword>
<dbReference type="Pfam" id="PF06821">
    <property type="entry name" value="Ser_hydrolase"/>
    <property type="match status" value="1"/>
</dbReference>
<dbReference type="RefSeq" id="WP_252166154.1">
    <property type="nucleotide sequence ID" value="NZ_CP084930.1"/>
</dbReference>
<accession>A0ABY4X686</accession>
<sequence length="207" mass="22054">MSQFQELVLPGLFDSGPDHWQSHWCAARPSCRRVELGQWDHPTPALWVSRLDRAVARSTRPALLIAHSLGCLAVAWWAAEASAARRAKVAGALLVAPPDVDRADAHPLIRAFAPAPAAPLAFPALLVASRDDPYASLARSRAIATAWHAEFVDAGALGHINADSRLGDWPEGRALLDRLIRSARPGGGPFVAPDRAPAPRADSGGRA</sequence>
<gene>
    <name evidence="2" type="ORF">LHA26_13745</name>
</gene>
<dbReference type="GO" id="GO:0016787">
    <property type="term" value="F:hydrolase activity"/>
    <property type="evidence" value="ECO:0007669"/>
    <property type="project" value="UniProtKB-KW"/>
</dbReference>
<keyword evidence="2" id="KW-0378">Hydrolase</keyword>
<dbReference type="InterPro" id="IPR029058">
    <property type="entry name" value="AB_hydrolase_fold"/>
</dbReference>
<feature type="region of interest" description="Disordered" evidence="1">
    <location>
        <begin position="184"/>
        <end position="207"/>
    </location>
</feature>
<evidence type="ECO:0000313" key="2">
    <source>
        <dbReference type="EMBL" id="USI72345.1"/>
    </source>
</evidence>
<dbReference type="InterPro" id="IPR010662">
    <property type="entry name" value="RBBP9/YdeN"/>
</dbReference>
<proteinExistence type="predicted"/>
<evidence type="ECO:0000256" key="1">
    <source>
        <dbReference type="SAM" id="MobiDB-lite"/>
    </source>
</evidence>
<dbReference type="Proteomes" id="UP001056937">
    <property type="component" value="Chromosome 1"/>
</dbReference>
<dbReference type="Gene3D" id="3.40.50.1820">
    <property type="entry name" value="alpha/beta hydrolase"/>
    <property type="match status" value="1"/>
</dbReference>
<name>A0ABY4X686_9SPHN</name>
<dbReference type="SUPFAM" id="SSF53474">
    <property type="entry name" value="alpha/beta-Hydrolases"/>
    <property type="match status" value="1"/>
</dbReference>
<protein>
    <submittedName>
        <fullName evidence="2">Alpha/beta hydrolase</fullName>
    </submittedName>
</protein>
<dbReference type="EMBL" id="CP084930">
    <property type="protein sequence ID" value="USI72345.1"/>
    <property type="molecule type" value="Genomic_DNA"/>
</dbReference>